<dbReference type="PANTHER" id="PTHR24113">
    <property type="entry name" value="RAN GTPASE-ACTIVATING PROTEIN 1"/>
    <property type="match status" value="1"/>
</dbReference>
<dbReference type="KEGG" id="ehx:EMIHUDRAFT_111610"/>
<dbReference type="AlphaFoldDB" id="A0A0D3KDF5"/>
<dbReference type="eggNOG" id="KOG4308">
    <property type="taxonomic scope" value="Eukaryota"/>
</dbReference>
<evidence type="ECO:0000256" key="2">
    <source>
        <dbReference type="ARBA" id="ARBA00022614"/>
    </source>
</evidence>
<accession>A0A0D3KDF5</accession>
<keyword evidence="2" id="KW-0433">Leucine-rich repeat</keyword>
<evidence type="ECO:0000256" key="3">
    <source>
        <dbReference type="ARBA" id="ARBA00022737"/>
    </source>
</evidence>
<dbReference type="InterPro" id="IPR032675">
    <property type="entry name" value="LRR_dom_sf"/>
</dbReference>
<dbReference type="GO" id="GO:0048471">
    <property type="term" value="C:perinuclear region of cytoplasm"/>
    <property type="evidence" value="ECO:0007669"/>
    <property type="project" value="TreeGrafter"/>
</dbReference>
<dbReference type="GO" id="GO:0005096">
    <property type="term" value="F:GTPase activator activity"/>
    <property type="evidence" value="ECO:0007669"/>
    <property type="project" value="UniProtKB-KW"/>
</dbReference>
<evidence type="ECO:0000313" key="6">
    <source>
        <dbReference type="Proteomes" id="UP000013827"/>
    </source>
</evidence>
<dbReference type="GO" id="GO:0031267">
    <property type="term" value="F:small GTPase binding"/>
    <property type="evidence" value="ECO:0007669"/>
    <property type="project" value="TreeGrafter"/>
</dbReference>
<dbReference type="GO" id="GO:0006913">
    <property type="term" value="P:nucleocytoplasmic transport"/>
    <property type="evidence" value="ECO:0007669"/>
    <property type="project" value="TreeGrafter"/>
</dbReference>
<dbReference type="InterPro" id="IPR006553">
    <property type="entry name" value="Leu-rich_rpt_Cys-con_subtyp"/>
</dbReference>
<dbReference type="Pfam" id="PF13516">
    <property type="entry name" value="LRR_6"/>
    <property type="match status" value="5"/>
</dbReference>
<keyword evidence="3" id="KW-0677">Repeat</keyword>
<sequence length="668" mass="71487">MGCFSSRVETPTEELPGPPAVERDAPTPADTAAPTQPDATLPSATDLGVDKRQLLMWRRNNGDSLEPVLASGAVALLDAQWIISHAEAGGVLTHRQALPKEAFLSLADLVEACFSCNSALPVAALSYPWLTKDHPDPCGANLSRVARVLKLFLGNRQIPLSRLGVFWDFGSLHQHPDPVNGVMRTEEQNALFKQGLGCLGTLYSHPHTFVLRLTSFPDGHKAEDQAEGTNVAKYFDRGWCATENAWASLTKRRELSLDLGLMRDGKEYDFLSLMYDCIQHGGRRPPLLPSQFAAELETKSFTNGKDDKPLVKRLYEAAFEEQFGKVTELHYAELGWGDAGAAQLAEVLASGAAPRLETLNLLYNEIGDEGCQALAAALKGGAAPSLKARETHPQYKSPWRQPSLTPLTHAYCRGSREQVPPVYYQKTTENGTYCYVGGTPECEALVAVCEERGIELPMDLYYSSASRSKLGGAEAAQLAGVIASGAAPRLEALSLFHNQIGNTGCMALAAALAKEGAAPRLKQLDLRSNKIGDEGCDALAAALGKEGAAPRLDQLSLGDNEIGDEGCKALAAALGKEGAAPRLEYLGLRENKIGDEGCDALAAALKEGAAPSLKARDATLATRPSPTLGYTRQAAVAAREGTTIVCDVGNEKQPELMAVCEERGIKLL</sequence>
<name>A0A0D3KDF5_EMIH1</name>
<dbReference type="PaxDb" id="2903-EOD33790"/>
<dbReference type="SUPFAM" id="SSF52047">
    <property type="entry name" value="RNI-like"/>
    <property type="match status" value="2"/>
</dbReference>
<proteinExistence type="predicted"/>
<dbReference type="PANTHER" id="PTHR24113:SF12">
    <property type="entry name" value="RAN GTPASE-ACTIVATING PROTEIN 1"/>
    <property type="match status" value="1"/>
</dbReference>
<dbReference type="Gene3D" id="3.80.10.10">
    <property type="entry name" value="Ribonuclease Inhibitor"/>
    <property type="match status" value="2"/>
</dbReference>
<dbReference type="EnsemblProtists" id="EOD33790">
    <property type="protein sequence ID" value="EOD33790"/>
    <property type="gene ID" value="EMIHUDRAFT_111610"/>
</dbReference>
<evidence type="ECO:0008006" key="7">
    <source>
        <dbReference type="Google" id="ProtNLM"/>
    </source>
</evidence>
<reference evidence="6" key="1">
    <citation type="journal article" date="2013" name="Nature">
        <title>Pan genome of the phytoplankton Emiliania underpins its global distribution.</title>
        <authorList>
            <person name="Read B.A."/>
            <person name="Kegel J."/>
            <person name="Klute M.J."/>
            <person name="Kuo A."/>
            <person name="Lefebvre S.C."/>
            <person name="Maumus F."/>
            <person name="Mayer C."/>
            <person name="Miller J."/>
            <person name="Monier A."/>
            <person name="Salamov A."/>
            <person name="Young J."/>
            <person name="Aguilar M."/>
            <person name="Claverie J.M."/>
            <person name="Frickenhaus S."/>
            <person name="Gonzalez K."/>
            <person name="Herman E.K."/>
            <person name="Lin Y.C."/>
            <person name="Napier J."/>
            <person name="Ogata H."/>
            <person name="Sarno A.F."/>
            <person name="Shmutz J."/>
            <person name="Schroeder D."/>
            <person name="de Vargas C."/>
            <person name="Verret F."/>
            <person name="von Dassow P."/>
            <person name="Valentin K."/>
            <person name="Van de Peer Y."/>
            <person name="Wheeler G."/>
            <person name="Dacks J.B."/>
            <person name="Delwiche C.F."/>
            <person name="Dyhrman S.T."/>
            <person name="Glockner G."/>
            <person name="John U."/>
            <person name="Richards T."/>
            <person name="Worden A.Z."/>
            <person name="Zhang X."/>
            <person name="Grigoriev I.V."/>
            <person name="Allen A.E."/>
            <person name="Bidle K."/>
            <person name="Borodovsky M."/>
            <person name="Bowler C."/>
            <person name="Brownlee C."/>
            <person name="Cock J.M."/>
            <person name="Elias M."/>
            <person name="Gladyshev V.N."/>
            <person name="Groth M."/>
            <person name="Guda C."/>
            <person name="Hadaegh A."/>
            <person name="Iglesias-Rodriguez M.D."/>
            <person name="Jenkins J."/>
            <person name="Jones B.M."/>
            <person name="Lawson T."/>
            <person name="Leese F."/>
            <person name="Lindquist E."/>
            <person name="Lobanov A."/>
            <person name="Lomsadze A."/>
            <person name="Malik S.B."/>
            <person name="Marsh M.E."/>
            <person name="Mackinder L."/>
            <person name="Mock T."/>
            <person name="Mueller-Roeber B."/>
            <person name="Pagarete A."/>
            <person name="Parker M."/>
            <person name="Probert I."/>
            <person name="Quesneville H."/>
            <person name="Raines C."/>
            <person name="Rensing S.A."/>
            <person name="Riano-Pachon D.M."/>
            <person name="Richier S."/>
            <person name="Rokitta S."/>
            <person name="Shiraiwa Y."/>
            <person name="Soanes D.M."/>
            <person name="van der Giezen M."/>
            <person name="Wahlund T.M."/>
            <person name="Williams B."/>
            <person name="Wilson W."/>
            <person name="Wolfe G."/>
            <person name="Wurch L.L."/>
        </authorList>
    </citation>
    <scope>NUCLEOTIDE SEQUENCE</scope>
</reference>
<dbReference type="SMART" id="SM00367">
    <property type="entry name" value="LRR_CC"/>
    <property type="match status" value="5"/>
</dbReference>
<evidence type="ECO:0000313" key="5">
    <source>
        <dbReference type="EnsemblProtists" id="EOD33790"/>
    </source>
</evidence>
<dbReference type="Proteomes" id="UP000013827">
    <property type="component" value="Unassembled WGS sequence"/>
</dbReference>
<evidence type="ECO:0000256" key="1">
    <source>
        <dbReference type="ARBA" id="ARBA00022468"/>
    </source>
</evidence>
<keyword evidence="6" id="KW-1185">Reference proteome</keyword>
<dbReference type="InterPro" id="IPR001611">
    <property type="entry name" value="Leu-rich_rpt"/>
</dbReference>
<feature type="region of interest" description="Disordered" evidence="4">
    <location>
        <begin position="1"/>
        <end position="45"/>
    </location>
</feature>
<reference evidence="5" key="2">
    <citation type="submission" date="2024-10" db="UniProtKB">
        <authorList>
            <consortium name="EnsemblProtists"/>
        </authorList>
    </citation>
    <scope>IDENTIFICATION</scope>
</reference>
<dbReference type="GO" id="GO:0005829">
    <property type="term" value="C:cytosol"/>
    <property type="evidence" value="ECO:0007669"/>
    <property type="project" value="TreeGrafter"/>
</dbReference>
<evidence type="ECO:0000256" key="4">
    <source>
        <dbReference type="SAM" id="MobiDB-lite"/>
    </source>
</evidence>
<keyword evidence="1" id="KW-0343">GTPase activation</keyword>
<protein>
    <recommendedName>
        <fullName evidence="7">Protein NLRC3</fullName>
    </recommendedName>
</protein>
<dbReference type="GO" id="GO:0005634">
    <property type="term" value="C:nucleus"/>
    <property type="evidence" value="ECO:0007669"/>
    <property type="project" value="TreeGrafter"/>
</dbReference>
<organism evidence="5 6">
    <name type="scientific">Emiliania huxleyi (strain CCMP1516)</name>
    <dbReference type="NCBI Taxonomy" id="280463"/>
    <lineage>
        <taxon>Eukaryota</taxon>
        <taxon>Haptista</taxon>
        <taxon>Haptophyta</taxon>
        <taxon>Prymnesiophyceae</taxon>
        <taxon>Isochrysidales</taxon>
        <taxon>Noelaerhabdaceae</taxon>
        <taxon>Emiliania</taxon>
    </lineage>
</organism>
<dbReference type="GeneID" id="17279061"/>
<dbReference type="RefSeq" id="XP_005786219.1">
    <property type="nucleotide sequence ID" value="XM_005786162.1"/>
</dbReference>
<feature type="compositionally biased region" description="Low complexity" evidence="4">
    <location>
        <begin position="26"/>
        <end position="40"/>
    </location>
</feature>
<dbReference type="SMART" id="SM00368">
    <property type="entry name" value="LRR_RI"/>
    <property type="match status" value="6"/>
</dbReference>
<dbReference type="HOGENOM" id="CLU_029751_1_0_1"/>
<dbReference type="InterPro" id="IPR027038">
    <property type="entry name" value="RanGap"/>
</dbReference>